<dbReference type="PANTHER" id="PTHR30055:SF220">
    <property type="entry name" value="TETR-FAMILY REGULATORY PROTEIN"/>
    <property type="match status" value="1"/>
</dbReference>
<accession>A0ABV0G261</accession>
<reference evidence="6 7" key="1">
    <citation type="submission" date="2024-05" db="EMBL/GenBank/DDBJ databases">
        <title>Roseateles sp. DJS-2-20 16S ribosomal RNA gene Genome sequencing and assembly.</title>
        <authorList>
            <person name="Woo H."/>
        </authorList>
    </citation>
    <scope>NUCLEOTIDE SEQUENCE [LARGE SCALE GENOMIC DNA]</scope>
    <source>
        <strain evidence="6 7">DJS-2-20</strain>
    </source>
</reference>
<dbReference type="SUPFAM" id="SSF46689">
    <property type="entry name" value="Homeodomain-like"/>
    <property type="match status" value="1"/>
</dbReference>
<dbReference type="EMBL" id="JBDPZD010000002">
    <property type="protein sequence ID" value="MEO3691790.1"/>
    <property type="molecule type" value="Genomic_DNA"/>
</dbReference>
<evidence type="ECO:0000313" key="6">
    <source>
        <dbReference type="EMBL" id="MEO3691790.1"/>
    </source>
</evidence>
<dbReference type="InterPro" id="IPR036271">
    <property type="entry name" value="Tet_transcr_reg_TetR-rel_C_sf"/>
</dbReference>
<dbReference type="InterPro" id="IPR025996">
    <property type="entry name" value="MT1864/Rv1816-like_C"/>
</dbReference>
<keyword evidence="7" id="KW-1185">Reference proteome</keyword>
<dbReference type="InterPro" id="IPR009057">
    <property type="entry name" value="Homeodomain-like_sf"/>
</dbReference>
<comment type="caution">
    <text evidence="6">The sequence shown here is derived from an EMBL/GenBank/DDBJ whole genome shotgun (WGS) entry which is preliminary data.</text>
</comment>
<dbReference type="Pfam" id="PF00440">
    <property type="entry name" value="TetR_N"/>
    <property type="match status" value="1"/>
</dbReference>
<keyword evidence="1" id="KW-0805">Transcription regulation</keyword>
<evidence type="ECO:0000256" key="1">
    <source>
        <dbReference type="ARBA" id="ARBA00023015"/>
    </source>
</evidence>
<feature type="domain" description="HTH tetR-type" evidence="5">
    <location>
        <begin position="21"/>
        <end position="88"/>
    </location>
</feature>
<evidence type="ECO:0000256" key="4">
    <source>
        <dbReference type="PROSITE-ProRule" id="PRU00335"/>
    </source>
</evidence>
<keyword evidence="3" id="KW-0804">Transcription</keyword>
<dbReference type="SUPFAM" id="SSF48498">
    <property type="entry name" value="Tetracyclin repressor-like, C-terminal domain"/>
    <property type="match status" value="1"/>
</dbReference>
<evidence type="ECO:0000256" key="3">
    <source>
        <dbReference type="ARBA" id="ARBA00023163"/>
    </source>
</evidence>
<keyword evidence="2 4" id="KW-0238">DNA-binding</keyword>
<dbReference type="InterPro" id="IPR050109">
    <property type="entry name" value="HTH-type_TetR-like_transc_reg"/>
</dbReference>
<evidence type="ECO:0000256" key="2">
    <source>
        <dbReference type="ARBA" id="ARBA00023125"/>
    </source>
</evidence>
<dbReference type="InterPro" id="IPR001647">
    <property type="entry name" value="HTH_TetR"/>
</dbReference>
<feature type="DNA-binding region" description="H-T-H motif" evidence="4">
    <location>
        <begin position="51"/>
        <end position="70"/>
    </location>
</feature>
<evidence type="ECO:0000313" key="7">
    <source>
        <dbReference type="Proteomes" id="UP001495147"/>
    </source>
</evidence>
<dbReference type="RefSeq" id="WP_347704602.1">
    <property type="nucleotide sequence ID" value="NZ_JBDPZD010000002.1"/>
</dbReference>
<organism evidence="6 7">
    <name type="scientific">Roseateles paludis</name>
    <dbReference type="NCBI Taxonomy" id="3145238"/>
    <lineage>
        <taxon>Bacteria</taxon>
        <taxon>Pseudomonadati</taxon>
        <taxon>Pseudomonadota</taxon>
        <taxon>Betaproteobacteria</taxon>
        <taxon>Burkholderiales</taxon>
        <taxon>Sphaerotilaceae</taxon>
        <taxon>Roseateles</taxon>
    </lineage>
</organism>
<dbReference type="PANTHER" id="PTHR30055">
    <property type="entry name" value="HTH-TYPE TRANSCRIPTIONAL REGULATOR RUTR"/>
    <property type="match status" value="1"/>
</dbReference>
<evidence type="ECO:0000259" key="5">
    <source>
        <dbReference type="PROSITE" id="PS50977"/>
    </source>
</evidence>
<gene>
    <name evidence="6" type="ORF">ABDJ85_09935</name>
</gene>
<name>A0ABV0G261_9BURK</name>
<dbReference type="Proteomes" id="UP001495147">
    <property type="component" value="Unassembled WGS sequence"/>
</dbReference>
<protein>
    <submittedName>
        <fullName evidence="6">TetR/AcrR family transcriptional regulator</fullName>
    </submittedName>
</protein>
<dbReference type="PROSITE" id="PS50977">
    <property type="entry name" value="HTH_TETR_2"/>
    <property type="match status" value="1"/>
</dbReference>
<dbReference type="Gene3D" id="1.10.357.10">
    <property type="entry name" value="Tetracycline Repressor, domain 2"/>
    <property type="match status" value="1"/>
</dbReference>
<sequence>MNTPPVRPPPKEPASRGYHHGDLREALLSAAEALLSTEAGQAPGGALAAFSLRDVARQAGVSHAAPYHHFANRDELLAAVAARAFEHLGAAMQAGAAAVASPREQLLAIAEAYVRFARASPARFRLMFGPLLATRAQHPALDQAAGASFAVLLGAAERLDARFALPLALTGWSLAHGLSHLLLDQAFAGLPVELPEPELLVRQLSELVLAGR</sequence>
<proteinExistence type="predicted"/>
<dbReference type="Pfam" id="PF13305">
    <property type="entry name" value="TetR_C_33"/>
    <property type="match status" value="1"/>
</dbReference>